<dbReference type="InterPro" id="IPR000516">
    <property type="entry name" value="Ni-dep_Hydgase_cyt-B"/>
</dbReference>
<evidence type="ECO:0000256" key="2">
    <source>
        <dbReference type="ARBA" id="ARBA00008622"/>
    </source>
</evidence>
<proteinExistence type="inferred from homology"/>
<keyword evidence="11 12" id="KW-0472">Membrane</keyword>
<evidence type="ECO:0000313" key="14">
    <source>
        <dbReference type="EMBL" id="SDE36290.1"/>
    </source>
</evidence>
<organism evidence="14 15">
    <name type="scientific">Kordiimonas lacus</name>
    <dbReference type="NCBI Taxonomy" id="637679"/>
    <lineage>
        <taxon>Bacteria</taxon>
        <taxon>Pseudomonadati</taxon>
        <taxon>Pseudomonadota</taxon>
        <taxon>Alphaproteobacteria</taxon>
        <taxon>Kordiimonadales</taxon>
        <taxon>Kordiimonadaceae</taxon>
        <taxon>Kordiimonas</taxon>
    </lineage>
</organism>
<evidence type="ECO:0000256" key="4">
    <source>
        <dbReference type="ARBA" id="ARBA00022475"/>
    </source>
</evidence>
<feature type="transmembrane region" description="Helical" evidence="12">
    <location>
        <begin position="117"/>
        <end position="137"/>
    </location>
</feature>
<evidence type="ECO:0000259" key="13">
    <source>
        <dbReference type="Pfam" id="PF01292"/>
    </source>
</evidence>
<gene>
    <name evidence="14" type="ORF">SAMN04488071_2722</name>
</gene>
<keyword evidence="10" id="KW-0408">Iron</keyword>
<feature type="transmembrane region" description="Helical" evidence="12">
    <location>
        <begin position="20"/>
        <end position="38"/>
    </location>
</feature>
<evidence type="ECO:0000256" key="5">
    <source>
        <dbReference type="ARBA" id="ARBA00022617"/>
    </source>
</evidence>
<keyword evidence="6 12" id="KW-0812">Transmembrane</keyword>
<dbReference type="Pfam" id="PF01292">
    <property type="entry name" value="Ni_hydr_CYTB"/>
    <property type="match status" value="1"/>
</dbReference>
<feature type="transmembrane region" description="Helical" evidence="12">
    <location>
        <begin position="193"/>
        <end position="214"/>
    </location>
</feature>
<keyword evidence="3" id="KW-0813">Transport</keyword>
<name>A0A1G7CC27_9PROT</name>
<keyword evidence="4" id="KW-1003">Cell membrane</keyword>
<dbReference type="SUPFAM" id="SSF81342">
    <property type="entry name" value="Transmembrane di-heme cytochromes"/>
    <property type="match status" value="1"/>
</dbReference>
<keyword evidence="8" id="KW-0249">Electron transport</keyword>
<dbReference type="GO" id="GO:0005886">
    <property type="term" value="C:plasma membrane"/>
    <property type="evidence" value="ECO:0007669"/>
    <property type="project" value="UniProtKB-SubCell"/>
</dbReference>
<dbReference type="Gene3D" id="1.20.950.20">
    <property type="entry name" value="Transmembrane di-heme cytochromes, Chain C"/>
    <property type="match status" value="1"/>
</dbReference>
<dbReference type="EMBL" id="FNAK01000006">
    <property type="protein sequence ID" value="SDE36290.1"/>
    <property type="molecule type" value="Genomic_DNA"/>
</dbReference>
<comment type="subcellular location">
    <subcellularLocation>
        <location evidence="1">Cell membrane</location>
        <topology evidence="1">Multi-pass membrane protein</topology>
    </subcellularLocation>
</comment>
<comment type="similarity">
    <text evidence="2">Belongs to the HupC/HyaC/HydC family.</text>
</comment>
<keyword evidence="7" id="KW-0479">Metal-binding</keyword>
<evidence type="ECO:0000256" key="7">
    <source>
        <dbReference type="ARBA" id="ARBA00022723"/>
    </source>
</evidence>
<dbReference type="GO" id="GO:0022904">
    <property type="term" value="P:respiratory electron transport chain"/>
    <property type="evidence" value="ECO:0007669"/>
    <property type="project" value="InterPro"/>
</dbReference>
<feature type="domain" description="Cytochrome b561 bacterial/Ni-hydrogenase" evidence="13">
    <location>
        <begin position="10"/>
        <end position="227"/>
    </location>
</feature>
<evidence type="ECO:0000256" key="6">
    <source>
        <dbReference type="ARBA" id="ARBA00022692"/>
    </source>
</evidence>
<accession>A0A1G7CC27</accession>
<dbReference type="Proteomes" id="UP000183685">
    <property type="component" value="Unassembled WGS sequence"/>
</dbReference>
<evidence type="ECO:0000256" key="10">
    <source>
        <dbReference type="ARBA" id="ARBA00023004"/>
    </source>
</evidence>
<dbReference type="InterPro" id="IPR016174">
    <property type="entry name" value="Di-haem_cyt_TM"/>
</dbReference>
<dbReference type="GO" id="GO:0009055">
    <property type="term" value="F:electron transfer activity"/>
    <property type="evidence" value="ECO:0007669"/>
    <property type="project" value="InterPro"/>
</dbReference>
<evidence type="ECO:0000256" key="8">
    <source>
        <dbReference type="ARBA" id="ARBA00022982"/>
    </source>
</evidence>
<keyword evidence="9 12" id="KW-1133">Transmembrane helix</keyword>
<dbReference type="InterPro" id="IPR011577">
    <property type="entry name" value="Cyt_b561_bac/Ni-Hgenase"/>
</dbReference>
<reference evidence="14 15" key="1">
    <citation type="submission" date="2016-10" db="EMBL/GenBank/DDBJ databases">
        <authorList>
            <person name="de Groot N.N."/>
        </authorList>
    </citation>
    <scope>NUCLEOTIDE SEQUENCE [LARGE SCALE GENOMIC DNA]</scope>
    <source>
        <strain evidence="14 15">CGMCC 1.9109</strain>
    </source>
</reference>
<dbReference type="GO" id="GO:0020037">
    <property type="term" value="F:heme binding"/>
    <property type="evidence" value="ECO:0007669"/>
    <property type="project" value="TreeGrafter"/>
</dbReference>
<evidence type="ECO:0000256" key="12">
    <source>
        <dbReference type="SAM" id="Phobius"/>
    </source>
</evidence>
<dbReference type="PRINTS" id="PR00161">
    <property type="entry name" value="NIHGNASECYTB"/>
</dbReference>
<dbReference type="PANTHER" id="PTHR30485:SF2">
    <property type="entry name" value="BLL0597 PROTEIN"/>
    <property type="match status" value="1"/>
</dbReference>
<evidence type="ECO:0000256" key="1">
    <source>
        <dbReference type="ARBA" id="ARBA00004651"/>
    </source>
</evidence>
<dbReference type="PANTHER" id="PTHR30485">
    <property type="entry name" value="NI/FE-HYDROGENASE 1 B-TYPE CYTOCHROME SUBUNIT"/>
    <property type="match status" value="1"/>
</dbReference>
<keyword evidence="15" id="KW-1185">Reference proteome</keyword>
<evidence type="ECO:0000256" key="11">
    <source>
        <dbReference type="ARBA" id="ARBA00023136"/>
    </source>
</evidence>
<feature type="transmembrane region" description="Helical" evidence="12">
    <location>
        <begin position="58"/>
        <end position="81"/>
    </location>
</feature>
<keyword evidence="5" id="KW-0349">Heme</keyword>
<evidence type="ECO:0000256" key="9">
    <source>
        <dbReference type="ARBA" id="ARBA00022989"/>
    </source>
</evidence>
<evidence type="ECO:0000313" key="15">
    <source>
        <dbReference type="Proteomes" id="UP000183685"/>
    </source>
</evidence>
<dbReference type="RefSeq" id="WP_241493410.1">
    <property type="nucleotide sequence ID" value="NZ_FNAK01000006.1"/>
</dbReference>
<dbReference type="InterPro" id="IPR051542">
    <property type="entry name" value="Hydrogenase_cytochrome"/>
</dbReference>
<dbReference type="GO" id="GO:0005506">
    <property type="term" value="F:iron ion binding"/>
    <property type="evidence" value="ECO:0007669"/>
    <property type="project" value="InterPro"/>
</dbReference>
<sequence length="240" mass="26556">MFNHMKSYQVWDRTTRLFHWVNFLSILVLIAVGLVIYNGKAFGLSTEGKIFAKEVHVYAGYVFAANLFWRLIWGFIGGTYARFSKILPFGRGYGAHLKAYRSGNKTAWLGHNPMGRLAVTALLLLMTVQAVTGLVLAGTDIYFPPFGGMIAEWVAADGVEPASLVPYAKDMVDAAAYQDMRAFRSPFIDTHEIVFFALLGLIVLHIAAVVWTEIRHGGGIVSAMFTGRKVFAEKPADAED</sequence>
<protein>
    <submittedName>
        <fullName evidence="14">Cytochrome b</fullName>
    </submittedName>
</protein>
<evidence type="ECO:0000256" key="3">
    <source>
        <dbReference type="ARBA" id="ARBA00022448"/>
    </source>
</evidence>
<dbReference type="AlphaFoldDB" id="A0A1G7CC27"/>